<comment type="caution">
    <text evidence="2">The sequence shown here is derived from an EMBL/GenBank/DDBJ whole genome shotgun (WGS) entry which is preliminary data.</text>
</comment>
<keyword evidence="3" id="KW-1185">Reference proteome</keyword>
<feature type="non-terminal residue" evidence="2">
    <location>
        <position position="1"/>
    </location>
</feature>
<organism evidence="2 3">
    <name type="scientific">Poritiphilus flavus</name>
    <dbReference type="NCBI Taxonomy" id="2697053"/>
    <lineage>
        <taxon>Bacteria</taxon>
        <taxon>Pseudomonadati</taxon>
        <taxon>Bacteroidota</taxon>
        <taxon>Flavobacteriia</taxon>
        <taxon>Flavobacteriales</taxon>
        <taxon>Flavobacteriaceae</taxon>
        <taxon>Poritiphilus</taxon>
    </lineage>
</organism>
<accession>A0A6L9EI25</accession>
<sequence length="634" mass="70555">VTTDTFTYDALGRLLKQEQTLGSHTELLAHNTYDGLGQLVKKQVGNTAASPLQVVDYSYNVRGWLKQINDPSSMGSDLFAFGINYNDTQYGGASLYNGNIAETAWKTANDNTLRWYRYSYDALNRITGAIDNSTNMNYRLYGVTYDKNGNILTLNRRGQYNADATVLSHMDKLEYYYDSGNKLTRVKDSGHAVYGFKDSTADNQDYWYDANGNMVRDLNKGIGTSSADGITYNHLNLPIQIKFDNSDQKKIKYIYDATGVKLRKVVEQPSVSSVTTDYAGNYIYEKGNLQFFNHPEGYVEPDGSGGYDYVYQYKDHLDNIRLSYTDANNDGNIETSEIIKETNYYPFGLSHKGYNANVSTFGNSIAKKFQYNGQEFDESLGYNTYDFGARHYMSDLGRWGVIDPKADDILQVDISPYNFSWNNPTNMNDPDGECPWCWGAVIGFAVEYATQVTVNLVEGQSFGDALTDVDGGKLLLATATGAATGGLSSIKTVGSVSKAYKAIAVSSTAAGGNVLKQGIVDKKKTVDPLEMATDALLENIELPKVNLPNVKENKIKTAERQLDRAERVAGDNPRPTREEAVKESKKKVENLKNKKETIQNTNKAINDFKDASAKETAKSGLEKALEDYRFKTKQ</sequence>
<evidence type="ECO:0000256" key="1">
    <source>
        <dbReference type="SAM" id="MobiDB-lite"/>
    </source>
</evidence>
<proteinExistence type="predicted"/>
<dbReference type="InterPro" id="IPR022385">
    <property type="entry name" value="Rhs_assc_core"/>
</dbReference>
<evidence type="ECO:0000313" key="2">
    <source>
        <dbReference type="EMBL" id="NAS14138.1"/>
    </source>
</evidence>
<protein>
    <recommendedName>
        <fullName evidence="4">RHS repeat-associated core domain-containing protein</fullName>
    </recommendedName>
</protein>
<feature type="region of interest" description="Disordered" evidence="1">
    <location>
        <begin position="562"/>
        <end position="597"/>
    </location>
</feature>
<dbReference type="RefSeq" id="WP_161437164.1">
    <property type="nucleotide sequence ID" value="NZ_WXYO01000008.1"/>
</dbReference>
<dbReference type="AlphaFoldDB" id="A0A6L9EI25"/>
<gene>
    <name evidence="2" type="ORF">GTQ38_19165</name>
</gene>
<evidence type="ECO:0000313" key="3">
    <source>
        <dbReference type="Proteomes" id="UP000475249"/>
    </source>
</evidence>
<dbReference type="Gene3D" id="2.180.10.10">
    <property type="entry name" value="RHS repeat-associated core"/>
    <property type="match status" value="1"/>
</dbReference>
<evidence type="ECO:0008006" key="4">
    <source>
        <dbReference type="Google" id="ProtNLM"/>
    </source>
</evidence>
<dbReference type="EMBL" id="WXYO01000008">
    <property type="protein sequence ID" value="NAS14138.1"/>
    <property type="molecule type" value="Genomic_DNA"/>
</dbReference>
<reference evidence="2 3" key="1">
    <citation type="submission" date="2020-01" db="EMBL/GenBank/DDBJ databases">
        <title>Bacteria diversity of Porities sp.</title>
        <authorList>
            <person name="Wang G."/>
        </authorList>
    </citation>
    <scope>NUCLEOTIDE SEQUENCE [LARGE SCALE GENOMIC DNA]</scope>
    <source>
        <strain evidence="2 3">R33</strain>
    </source>
</reference>
<dbReference type="NCBIfam" id="TIGR03696">
    <property type="entry name" value="Rhs_assc_core"/>
    <property type="match status" value="1"/>
</dbReference>
<dbReference type="Proteomes" id="UP000475249">
    <property type="component" value="Unassembled WGS sequence"/>
</dbReference>
<name>A0A6L9EI25_9FLAO</name>